<dbReference type="PANTHER" id="PTHR32093">
    <property type="entry name" value="LEUCINE-RICH REPEAT EXTENSIN-LIKE PROTEIN 3-RELATED"/>
    <property type="match status" value="1"/>
</dbReference>
<evidence type="ECO:0000313" key="8">
    <source>
        <dbReference type="EMBL" id="CAI0465000.1"/>
    </source>
</evidence>
<feature type="region of interest" description="Disordered" evidence="6">
    <location>
        <begin position="33"/>
        <end position="75"/>
    </location>
</feature>
<keyword evidence="4 7" id="KW-0732">Signal</keyword>
<keyword evidence="10" id="KW-1185">Reference proteome</keyword>
<accession>A0AAV0P396</accession>
<proteinExistence type="predicted"/>
<evidence type="ECO:0000256" key="4">
    <source>
        <dbReference type="ARBA" id="ARBA00022729"/>
    </source>
</evidence>
<dbReference type="Gene3D" id="3.80.10.10">
    <property type="entry name" value="Ribonuclease Inhibitor"/>
    <property type="match status" value="1"/>
</dbReference>
<evidence type="ECO:0000313" key="10">
    <source>
        <dbReference type="Proteomes" id="UP001154282"/>
    </source>
</evidence>
<dbReference type="SUPFAM" id="SSF52058">
    <property type="entry name" value="L domain-like"/>
    <property type="match status" value="1"/>
</dbReference>
<evidence type="ECO:0000256" key="1">
    <source>
        <dbReference type="ARBA" id="ARBA00004613"/>
    </source>
</evidence>
<feature type="compositionally biased region" description="Pro residues" evidence="6">
    <location>
        <begin position="51"/>
        <end position="70"/>
    </location>
</feature>
<organism evidence="9 10">
    <name type="scientific">Linum tenue</name>
    <dbReference type="NCBI Taxonomy" id="586396"/>
    <lineage>
        <taxon>Eukaryota</taxon>
        <taxon>Viridiplantae</taxon>
        <taxon>Streptophyta</taxon>
        <taxon>Embryophyta</taxon>
        <taxon>Tracheophyta</taxon>
        <taxon>Spermatophyta</taxon>
        <taxon>Magnoliopsida</taxon>
        <taxon>eudicotyledons</taxon>
        <taxon>Gunneridae</taxon>
        <taxon>Pentapetalae</taxon>
        <taxon>rosids</taxon>
        <taxon>fabids</taxon>
        <taxon>Malpighiales</taxon>
        <taxon>Linaceae</taxon>
        <taxon>Linum</taxon>
    </lineage>
</organism>
<dbReference type="EMBL" id="CAMGYJ010000008">
    <property type="protein sequence ID" value="CAI0465000.1"/>
    <property type="molecule type" value="Genomic_DNA"/>
</dbReference>
<evidence type="ECO:0008006" key="11">
    <source>
        <dbReference type="Google" id="ProtNLM"/>
    </source>
</evidence>
<evidence type="ECO:0000256" key="3">
    <source>
        <dbReference type="ARBA" id="ARBA00022614"/>
    </source>
</evidence>
<feature type="chain" id="PRO_5044713783" description="Leucine-rich repeat-containing N-terminal plant-type domain-containing protein" evidence="7">
    <location>
        <begin position="26"/>
        <end position="438"/>
    </location>
</feature>
<evidence type="ECO:0000256" key="2">
    <source>
        <dbReference type="ARBA" id="ARBA00022525"/>
    </source>
</evidence>
<feature type="compositionally biased region" description="Basic residues" evidence="6">
    <location>
        <begin position="37"/>
        <end position="47"/>
    </location>
</feature>
<evidence type="ECO:0000313" key="9">
    <source>
        <dbReference type="EMBL" id="CAI0465057.1"/>
    </source>
</evidence>
<keyword evidence="2" id="KW-0964">Secreted</keyword>
<evidence type="ECO:0000256" key="7">
    <source>
        <dbReference type="SAM" id="SignalP"/>
    </source>
</evidence>
<dbReference type="Proteomes" id="UP001154282">
    <property type="component" value="Unassembled WGS sequence"/>
</dbReference>
<dbReference type="PANTHER" id="PTHR32093:SF91">
    <property type="entry name" value="LEUCINE-RICH REPEAT-CONTAINING N-TERMINAL PLANT-TYPE DOMAIN-CONTAINING PROTEIN"/>
    <property type="match status" value="1"/>
</dbReference>
<gene>
    <name evidence="8" type="ORF">LITE_LOCUS36417</name>
    <name evidence="9" type="ORF">LITE_LOCUS36435</name>
</gene>
<name>A0AAV0P396_9ROSI</name>
<dbReference type="Pfam" id="PF00560">
    <property type="entry name" value="LRR_1"/>
    <property type="match status" value="3"/>
</dbReference>
<evidence type="ECO:0000256" key="5">
    <source>
        <dbReference type="ARBA" id="ARBA00022737"/>
    </source>
</evidence>
<keyword evidence="3" id="KW-0433">Leucine-rich repeat</keyword>
<dbReference type="InterPro" id="IPR032675">
    <property type="entry name" value="LRR_dom_sf"/>
</dbReference>
<comment type="caution">
    <text evidence="9">The sequence shown here is derived from an EMBL/GenBank/DDBJ whole genome shotgun (WGS) entry which is preliminary data.</text>
</comment>
<dbReference type="GO" id="GO:0005576">
    <property type="term" value="C:extracellular region"/>
    <property type="evidence" value="ECO:0007669"/>
    <property type="project" value="UniProtKB-SubCell"/>
</dbReference>
<dbReference type="AlphaFoldDB" id="A0AAV0P396"/>
<protein>
    <recommendedName>
        <fullName evidence="11">Leucine-rich repeat-containing N-terminal plant-type domain-containing protein</fullName>
    </recommendedName>
</protein>
<comment type="subcellular location">
    <subcellularLocation>
        <location evidence="1">Secreted</location>
    </subcellularLocation>
</comment>
<dbReference type="InterPro" id="IPR051582">
    <property type="entry name" value="LRR_extensin-like_regulator"/>
</dbReference>
<sequence length="438" mass="47151">MRSISSLLPLSLILLSSLLILNTLAINSLHEAQHLQSSRRSRGRTKSPKSPLLPPPPSPSLTSPPPPPSPAGRNPQINLLTFADARLATVYPVIQKFKSTITSDPLNITASWVGSDICTYRGFFCDSPPDNASATAVASIDFNGFGLSAPSLDGFLDRLPDIALFHANSNFFAGTISSAVAALPYLYELDISNNLFTGPFPTAVLGMTGLTFLDIRFNSFSGAVPPQIFVQNLEALFLNDNQFMTNLPPNLANTRILYLTLANNKFTGSIPGSIFKAFVSLTEVLLLNNQLTGCLPYEVGMLNGAVVFDVGSNRLTGPIPWSLVCLEKVEQLNLGGNQFYGILPDLLCSGLGGLGNLVNLTLSGNYFTGVGRLCMDLIMNGVLDLTGNCIPGFPFQRPVQECAEFFAKPRMLCPRPWSYTYVPCTPFSGLIHGLAPTP</sequence>
<feature type="signal peptide" evidence="7">
    <location>
        <begin position="1"/>
        <end position="25"/>
    </location>
</feature>
<keyword evidence="5" id="KW-0677">Repeat</keyword>
<dbReference type="InterPro" id="IPR001611">
    <property type="entry name" value="Leu-rich_rpt"/>
</dbReference>
<dbReference type="EMBL" id="CAMGYJ010000008">
    <property type="protein sequence ID" value="CAI0465057.1"/>
    <property type="molecule type" value="Genomic_DNA"/>
</dbReference>
<reference evidence="9" key="1">
    <citation type="submission" date="2022-08" db="EMBL/GenBank/DDBJ databases">
        <authorList>
            <person name="Gutierrez-Valencia J."/>
        </authorList>
    </citation>
    <scope>NUCLEOTIDE SEQUENCE</scope>
</reference>
<evidence type="ECO:0000256" key="6">
    <source>
        <dbReference type="SAM" id="MobiDB-lite"/>
    </source>
</evidence>